<dbReference type="InterPro" id="IPR002347">
    <property type="entry name" value="SDR_fam"/>
</dbReference>
<keyword evidence="4" id="KW-1185">Reference proteome</keyword>
<keyword evidence="2" id="KW-0560">Oxidoreductase</keyword>
<dbReference type="InterPro" id="IPR036291">
    <property type="entry name" value="NAD(P)-bd_dom_sf"/>
</dbReference>
<dbReference type="Proteomes" id="UP001139493">
    <property type="component" value="Unassembled WGS sequence"/>
</dbReference>
<evidence type="ECO:0000256" key="1">
    <source>
        <dbReference type="ARBA" id="ARBA00006484"/>
    </source>
</evidence>
<accession>A0A9X2G594</accession>
<comment type="caution">
    <text evidence="3">The sequence shown here is derived from an EMBL/GenBank/DDBJ whole genome shotgun (WGS) entry which is preliminary data.</text>
</comment>
<evidence type="ECO:0000313" key="3">
    <source>
        <dbReference type="EMBL" id="MCP2262751.1"/>
    </source>
</evidence>
<evidence type="ECO:0000313" key="4">
    <source>
        <dbReference type="Proteomes" id="UP001139493"/>
    </source>
</evidence>
<dbReference type="Gene3D" id="3.40.50.720">
    <property type="entry name" value="NAD(P)-binding Rossmann-like Domain"/>
    <property type="match status" value="1"/>
</dbReference>
<evidence type="ECO:0000256" key="2">
    <source>
        <dbReference type="ARBA" id="ARBA00023002"/>
    </source>
</evidence>
<reference evidence="3" key="1">
    <citation type="submission" date="2022-06" db="EMBL/GenBank/DDBJ databases">
        <title>Genomic Encyclopedia of Archaeal and Bacterial Type Strains, Phase II (KMG-II): from individual species to whole genera.</title>
        <authorList>
            <person name="Goeker M."/>
        </authorList>
    </citation>
    <scope>NUCLEOTIDE SEQUENCE</scope>
    <source>
        <strain evidence="3">DSM 26652</strain>
    </source>
</reference>
<protein>
    <submittedName>
        <fullName evidence="3">NAD(P)-dependent dehydrogenase, short-chain alcohol dehydrogenase family</fullName>
    </submittedName>
</protein>
<dbReference type="PANTHER" id="PTHR24320:SF274">
    <property type="entry name" value="CHAIN DEHYDROGENASE, PUTATIVE (AFU_ORTHOLOGUE AFUA_4G00440)-RELATED"/>
    <property type="match status" value="1"/>
</dbReference>
<name>A0A9X2G594_9MICO</name>
<sequence>MDHATVHRILVTGSADGLGRLAADTLLGDGYDVVVHARNTDRASALDPLVERGAQLVVADLADRAAVRDLATRLADDAPLDAVIHNAGVWSGRAVLPVNIVAPYLLTALLPAPRRLVYLSSGSHYSGRPVLDGVDWQGRTPGSYGDSKLYVTALAAAVARLRPGVLSNAVDPGWVPTRMGGAGAPDDLDLGHVTQEWLATSDDPGALTSGGYWYHQERQEPHPSAGDVAFQDRLLQALERETGVALARG</sequence>
<gene>
    <name evidence="3" type="ORF">APR03_000074</name>
</gene>
<dbReference type="SUPFAM" id="SSF51735">
    <property type="entry name" value="NAD(P)-binding Rossmann-fold domains"/>
    <property type="match status" value="1"/>
</dbReference>
<dbReference type="EMBL" id="JAMTCS010000001">
    <property type="protein sequence ID" value="MCP2262751.1"/>
    <property type="molecule type" value="Genomic_DNA"/>
</dbReference>
<organism evidence="3 4">
    <name type="scientific">Promicromonospora thailandica</name>
    <dbReference type="NCBI Taxonomy" id="765201"/>
    <lineage>
        <taxon>Bacteria</taxon>
        <taxon>Bacillati</taxon>
        <taxon>Actinomycetota</taxon>
        <taxon>Actinomycetes</taxon>
        <taxon>Micrococcales</taxon>
        <taxon>Promicromonosporaceae</taxon>
        <taxon>Promicromonospora</taxon>
    </lineage>
</organism>
<dbReference type="GO" id="GO:0016491">
    <property type="term" value="F:oxidoreductase activity"/>
    <property type="evidence" value="ECO:0007669"/>
    <property type="project" value="UniProtKB-KW"/>
</dbReference>
<comment type="similarity">
    <text evidence="1">Belongs to the short-chain dehydrogenases/reductases (SDR) family.</text>
</comment>
<dbReference type="AlphaFoldDB" id="A0A9X2G594"/>
<dbReference type="PANTHER" id="PTHR24320">
    <property type="entry name" value="RETINOL DEHYDROGENASE"/>
    <property type="match status" value="1"/>
</dbReference>
<dbReference type="PRINTS" id="PR00081">
    <property type="entry name" value="GDHRDH"/>
</dbReference>
<dbReference type="Pfam" id="PF00106">
    <property type="entry name" value="adh_short"/>
    <property type="match status" value="1"/>
</dbReference>
<proteinExistence type="inferred from homology"/>